<reference evidence="1" key="1">
    <citation type="journal article" date="2017" name="Parasit. Vectors">
        <title>Sialotranscriptomics of Rhipicephalus zambeziensis reveals intricate expression profiles of secretory proteins and suggests tight temporal transcriptional regulation during blood-feeding.</title>
        <authorList>
            <person name="de Castro M.H."/>
            <person name="de Klerk D."/>
            <person name="Pienaar R."/>
            <person name="Rees D.J.G."/>
            <person name="Mans B.J."/>
        </authorList>
    </citation>
    <scope>NUCLEOTIDE SEQUENCE</scope>
    <source>
        <tissue evidence="1">Salivary glands</tissue>
    </source>
</reference>
<name>A0A224YAB7_9ACAR</name>
<accession>A0A224YAB7</accession>
<protein>
    <submittedName>
        <fullName evidence="1">Uncharacterized protein</fullName>
    </submittedName>
</protein>
<dbReference type="AlphaFoldDB" id="A0A224YAB7"/>
<evidence type="ECO:0000313" key="1">
    <source>
        <dbReference type="EMBL" id="MAA14587.1"/>
    </source>
</evidence>
<dbReference type="EMBL" id="GFPF01003441">
    <property type="protein sequence ID" value="MAA14587.1"/>
    <property type="molecule type" value="Transcribed_RNA"/>
</dbReference>
<sequence>MLMTSTAKNGTTQSVNETFYDIKQLKTHRWALMYLKCRASPVPTSNSQRCPPQSTGHREVSHTAACFVRHGVSIAYTVTALYPVCRTYCDVPPAFAVHRRRTPDKHVSPPPPHKLQCPGLLKSIAHRAFTKHYCP</sequence>
<proteinExistence type="predicted"/>
<organism evidence="1">
    <name type="scientific">Rhipicephalus zambeziensis</name>
    <dbReference type="NCBI Taxonomy" id="60191"/>
    <lineage>
        <taxon>Eukaryota</taxon>
        <taxon>Metazoa</taxon>
        <taxon>Ecdysozoa</taxon>
        <taxon>Arthropoda</taxon>
        <taxon>Chelicerata</taxon>
        <taxon>Arachnida</taxon>
        <taxon>Acari</taxon>
        <taxon>Parasitiformes</taxon>
        <taxon>Ixodida</taxon>
        <taxon>Ixodoidea</taxon>
        <taxon>Ixodidae</taxon>
        <taxon>Rhipicephalinae</taxon>
        <taxon>Rhipicephalus</taxon>
        <taxon>Rhipicephalus</taxon>
    </lineage>
</organism>